<keyword evidence="2" id="KW-0238">DNA-binding</keyword>
<protein>
    <submittedName>
        <fullName evidence="2">DNA-binding protein H-NS</fullName>
    </submittedName>
</protein>
<dbReference type="EMBL" id="LT670817">
    <property type="protein sequence ID" value="SHH48535.1"/>
    <property type="molecule type" value="Genomic_DNA"/>
</dbReference>
<evidence type="ECO:0000313" key="3">
    <source>
        <dbReference type="Proteomes" id="UP000189796"/>
    </source>
</evidence>
<accession>A0A1M5TCK8</accession>
<evidence type="ECO:0000313" key="2">
    <source>
        <dbReference type="EMBL" id="SHH48535.1"/>
    </source>
</evidence>
<dbReference type="Proteomes" id="UP000189796">
    <property type="component" value="Chromosome I"/>
</dbReference>
<dbReference type="InterPro" id="IPR027444">
    <property type="entry name" value="H-NS_C_dom"/>
</dbReference>
<proteinExistence type="predicted"/>
<dbReference type="SMART" id="SM00528">
    <property type="entry name" value="HNS"/>
    <property type="match status" value="1"/>
</dbReference>
<evidence type="ECO:0000259" key="1">
    <source>
        <dbReference type="SMART" id="SM00528"/>
    </source>
</evidence>
<dbReference type="InterPro" id="IPR037150">
    <property type="entry name" value="H-NS_C_dom_sf"/>
</dbReference>
<dbReference type="AlphaFoldDB" id="A0A1M5TCK8"/>
<sequence>MSIDELWAVHLEITSALASRIGAEKTKLEQRLQQLQSDHRSNVAPQHERRAYPQVFPKYRNPAKPEETWAGRGKQPRWLTAQLKSGKKLDYFRIQPSSDRSRRAAKR</sequence>
<name>A0A1M5TCK8_9BRAD</name>
<dbReference type="Pfam" id="PF00816">
    <property type="entry name" value="Histone_HNS"/>
    <property type="match status" value="1"/>
</dbReference>
<feature type="domain" description="DNA-binding protein H-NS-like C-terminal" evidence="1">
    <location>
        <begin position="49"/>
        <end position="94"/>
    </location>
</feature>
<dbReference type="GO" id="GO:0003677">
    <property type="term" value="F:DNA binding"/>
    <property type="evidence" value="ECO:0007669"/>
    <property type="project" value="UniProtKB-KW"/>
</dbReference>
<organism evidence="2 3">
    <name type="scientific">Bradyrhizobium erythrophlei</name>
    <dbReference type="NCBI Taxonomy" id="1437360"/>
    <lineage>
        <taxon>Bacteria</taxon>
        <taxon>Pseudomonadati</taxon>
        <taxon>Pseudomonadota</taxon>
        <taxon>Alphaproteobacteria</taxon>
        <taxon>Hyphomicrobiales</taxon>
        <taxon>Nitrobacteraceae</taxon>
        <taxon>Bradyrhizobium</taxon>
    </lineage>
</organism>
<reference evidence="2 3" key="1">
    <citation type="submission" date="2016-11" db="EMBL/GenBank/DDBJ databases">
        <authorList>
            <person name="Jaros S."/>
            <person name="Januszkiewicz K."/>
            <person name="Wedrychowicz H."/>
        </authorList>
    </citation>
    <scope>NUCLEOTIDE SEQUENCE [LARGE SCALE GENOMIC DNA]</scope>
    <source>
        <strain evidence="2 3">GAS138</strain>
    </source>
</reference>
<dbReference type="SUPFAM" id="SSF81273">
    <property type="entry name" value="H-NS histone-like proteins"/>
    <property type="match status" value="1"/>
</dbReference>
<dbReference type="Gene3D" id="4.10.430.10">
    <property type="entry name" value="Histone-like protein H-NS, C-terminal domain"/>
    <property type="match status" value="1"/>
</dbReference>
<gene>
    <name evidence="2" type="ORF">SAMN05443248_4957</name>
</gene>